<dbReference type="AlphaFoldDB" id="A0A1I7UVU7"/>
<evidence type="ECO:0000313" key="3">
    <source>
        <dbReference type="WBParaSite" id="Csp11.Scaffold630.g19858.t1"/>
    </source>
</evidence>
<evidence type="ECO:0000313" key="2">
    <source>
        <dbReference type="Proteomes" id="UP000095282"/>
    </source>
</evidence>
<keyword evidence="1" id="KW-0472">Membrane</keyword>
<name>A0A1I7UVU7_9PELO</name>
<evidence type="ECO:0000256" key="1">
    <source>
        <dbReference type="SAM" id="Phobius"/>
    </source>
</evidence>
<feature type="transmembrane region" description="Helical" evidence="1">
    <location>
        <begin position="20"/>
        <end position="45"/>
    </location>
</feature>
<reference evidence="3" key="1">
    <citation type="submission" date="2016-11" db="UniProtKB">
        <authorList>
            <consortium name="WormBaseParasite"/>
        </authorList>
    </citation>
    <scope>IDENTIFICATION</scope>
</reference>
<dbReference type="Proteomes" id="UP000095282">
    <property type="component" value="Unplaced"/>
</dbReference>
<keyword evidence="1" id="KW-0812">Transmembrane</keyword>
<proteinExistence type="predicted"/>
<accession>A0A1I7UVU7</accession>
<organism evidence="2 3">
    <name type="scientific">Caenorhabditis tropicalis</name>
    <dbReference type="NCBI Taxonomy" id="1561998"/>
    <lineage>
        <taxon>Eukaryota</taxon>
        <taxon>Metazoa</taxon>
        <taxon>Ecdysozoa</taxon>
        <taxon>Nematoda</taxon>
        <taxon>Chromadorea</taxon>
        <taxon>Rhabditida</taxon>
        <taxon>Rhabditina</taxon>
        <taxon>Rhabditomorpha</taxon>
        <taxon>Rhabditoidea</taxon>
        <taxon>Rhabditidae</taxon>
        <taxon>Peloderinae</taxon>
        <taxon>Caenorhabditis</taxon>
    </lineage>
</organism>
<protein>
    <submittedName>
        <fullName evidence="3">Uncharacterized protein</fullName>
    </submittedName>
</protein>
<sequence>MGPWLIGYSDLSSCLLLLSPFPLVSPLIFSYIHSFSIFFLSFTLFRFHHRDHLVLPSFLSFFFSSSFTTNRPVWCWCSFDRYVPLFLEPRFLLQCDGQEEMKKKEEYFNEMKKKEENSLKKTSPSETNNPRIYFVGLGAFRLA</sequence>
<keyword evidence="1" id="KW-1133">Transmembrane helix</keyword>
<dbReference type="WBParaSite" id="Csp11.Scaffold630.g19858.t1">
    <property type="protein sequence ID" value="Csp11.Scaffold630.g19858.t1"/>
    <property type="gene ID" value="Csp11.Scaffold630.g19858"/>
</dbReference>
<keyword evidence="2" id="KW-1185">Reference proteome</keyword>